<organism evidence="3 4">
    <name type="scientific">Pigmentiphaga humi</name>
    <dbReference type="NCBI Taxonomy" id="2478468"/>
    <lineage>
        <taxon>Bacteria</taxon>
        <taxon>Pseudomonadati</taxon>
        <taxon>Pseudomonadota</taxon>
        <taxon>Betaproteobacteria</taxon>
        <taxon>Burkholderiales</taxon>
        <taxon>Alcaligenaceae</taxon>
        <taxon>Pigmentiphaga</taxon>
    </lineage>
</organism>
<dbReference type="AlphaFoldDB" id="A0A3P4B0K2"/>
<dbReference type="Proteomes" id="UP000277294">
    <property type="component" value="Unassembled WGS sequence"/>
</dbReference>
<dbReference type="SUPFAM" id="SSF52172">
    <property type="entry name" value="CheY-like"/>
    <property type="match status" value="1"/>
</dbReference>
<gene>
    <name evidence="3" type="primary">degU_2</name>
    <name evidence="3" type="ORF">PIGHUM_01321</name>
</gene>
<name>A0A3P4B0K2_9BURK</name>
<dbReference type="InterPro" id="IPR039420">
    <property type="entry name" value="WalR-like"/>
</dbReference>
<evidence type="ECO:0000256" key="1">
    <source>
        <dbReference type="ARBA" id="ARBA00023125"/>
    </source>
</evidence>
<dbReference type="InterPro" id="IPR011006">
    <property type="entry name" value="CheY-like_superfamily"/>
</dbReference>
<dbReference type="Gene3D" id="1.10.10.10">
    <property type="entry name" value="Winged helix-like DNA-binding domain superfamily/Winged helix DNA-binding domain"/>
    <property type="match status" value="1"/>
</dbReference>
<dbReference type="PANTHER" id="PTHR43214">
    <property type="entry name" value="TWO-COMPONENT RESPONSE REGULATOR"/>
    <property type="match status" value="1"/>
</dbReference>
<dbReference type="Gene3D" id="3.40.50.2300">
    <property type="match status" value="1"/>
</dbReference>
<dbReference type="InterPro" id="IPR036388">
    <property type="entry name" value="WH-like_DNA-bd_sf"/>
</dbReference>
<dbReference type="InterPro" id="IPR016032">
    <property type="entry name" value="Sig_transdc_resp-reg_C-effctor"/>
</dbReference>
<dbReference type="PROSITE" id="PS50043">
    <property type="entry name" value="HTH_LUXR_2"/>
    <property type="match status" value="1"/>
</dbReference>
<evidence type="ECO:0000259" key="2">
    <source>
        <dbReference type="PROSITE" id="PS50043"/>
    </source>
</evidence>
<dbReference type="CDD" id="cd06170">
    <property type="entry name" value="LuxR_C_like"/>
    <property type="match status" value="1"/>
</dbReference>
<dbReference type="OrthoDB" id="9794397at2"/>
<dbReference type="EMBL" id="UWPJ01000012">
    <property type="protein sequence ID" value="VCU69260.1"/>
    <property type="molecule type" value="Genomic_DNA"/>
</dbReference>
<dbReference type="SUPFAM" id="SSF46894">
    <property type="entry name" value="C-terminal effector domain of the bipartite response regulators"/>
    <property type="match status" value="1"/>
</dbReference>
<dbReference type="Pfam" id="PF00196">
    <property type="entry name" value="GerE"/>
    <property type="match status" value="1"/>
</dbReference>
<feature type="domain" description="HTH luxR-type" evidence="2">
    <location>
        <begin position="149"/>
        <end position="214"/>
    </location>
</feature>
<accession>A0A3P4B0K2</accession>
<dbReference type="GO" id="GO:0006355">
    <property type="term" value="P:regulation of DNA-templated transcription"/>
    <property type="evidence" value="ECO:0007669"/>
    <property type="project" value="InterPro"/>
</dbReference>
<reference evidence="3 4" key="1">
    <citation type="submission" date="2018-10" db="EMBL/GenBank/DDBJ databases">
        <authorList>
            <person name="Criscuolo A."/>
        </authorList>
    </citation>
    <scope>NUCLEOTIDE SEQUENCE [LARGE SCALE GENOMIC DNA]</scope>
    <source>
        <strain evidence="3">DnA1</strain>
    </source>
</reference>
<evidence type="ECO:0000313" key="3">
    <source>
        <dbReference type="EMBL" id="VCU69260.1"/>
    </source>
</evidence>
<evidence type="ECO:0000313" key="4">
    <source>
        <dbReference type="Proteomes" id="UP000277294"/>
    </source>
</evidence>
<sequence>MKIEAPAADPLRPVLLLTQDDELWRRWQKLNQHRWLAARGKELADLSRWQRQGRRLAILDGSLPRLPAWDSAAWPAMLADTHLIVTSSQPAEDEAARALMGGASGYCHTYAPVETLASALEAVSTGGVWLGQALMSSLLRQIDARSAPSGDWSESLTQRESRVARLAAGGHTNPRIATALGITERTVRAHLSSIFEKLGVGDRLQLALRVHGVTVPADA</sequence>
<dbReference type="InterPro" id="IPR000792">
    <property type="entry name" value="Tscrpt_reg_LuxR_C"/>
</dbReference>
<dbReference type="RefSeq" id="WP_124078609.1">
    <property type="nucleotide sequence ID" value="NZ_UWPJ01000012.1"/>
</dbReference>
<dbReference type="SMART" id="SM00421">
    <property type="entry name" value="HTH_LUXR"/>
    <property type="match status" value="1"/>
</dbReference>
<dbReference type="PROSITE" id="PS00622">
    <property type="entry name" value="HTH_LUXR_1"/>
    <property type="match status" value="1"/>
</dbReference>
<keyword evidence="1" id="KW-0238">DNA-binding</keyword>
<dbReference type="GO" id="GO:0003677">
    <property type="term" value="F:DNA binding"/>
    <property type="evidence" value="ECO:0007669"/>
    <property type="project" value="UniProtKB-KW"/>
</dbReference>
<dbReference type="PANTHER" id="PTHR43214:SF43">
    <property type="entry name" value="TWO-COMPONENT RESPONSE REGULATOR"/>
    <property type="match status" value="1"/>
</dbReference>
<dbReference type="PRINTS" id="PR00038">
    <property type="entry name" value="HTHLUXR"/>
</dbReference>
<protein>
    <submittedName>
        <fullName evidence="3">Transcriptional regulatory protein DegU</fullName>
    </submittedName>
</protein>
<keyword evidence="4" id="KW-1185">Reference proteome</keyword>
<proteinExistence type="predicted"/>